<feature type="binding site" evidence="6">
    <location>
        <position position="201"/>
    </location>
    <ligand>
        <name>a divalent metal cation</name>
        <dbReference type="ChEBI" id="CHEBI:60240"/>
        <label>2</label>
        <note>catalytic</note>
    </ligand>
</feature>
<evidence type="ECO:0000259" key="8">
    <source>
        <dbReference type="Pfam" id="PF00557"/>
    </source>
</evidence>
<feature type="binding site" evidence="6">
    <location>
        <position position="105"/>
    </location>
    <ligand>
        <name>a divalent metal cation</name>
        <dbReference type="ChEBI" id="CHEBI:60240"/>
        <label>2</label>
        <note>catalytic</note>
    </ligand>
</feature>
<feature type="binding site" evidence="6">
    <location>
        <position position="232"/>
    </location>
    <ligand>
        <name>a divalent metal cation</name>
        <dbReference type="ChEBI" id="CHEBI:60240"/>
        <label>1</label>
    </ligand>
</feature>
<dbReference type="PANTHER" id="PTHR43330">
    <property type="entry name" value="METHIONINE AMINOPEPTIDASE"/>
    <property type="match status" value="1"/>
</dbReference>
<reference evidence="9 10" key="2">
    <citation type="journal article" date="2016" name="ISME J.">
        <title>Characterization of the first cultured representative of Verrucomicrobia subdivision 5 indicates the proposal of a novel phylum.</title>
        <authorList>
            <person name="Spring S."/>
            <person name="Bunk B."/>
            <person name="Sproer C."/>
            <person name="Schumann P."/>
            <person name="Rohde M."/>
            <person name="Tindall B.J."/>
            <person name="Klenk H.P."/>
        </authorList>
    </citation>
    <scope>NUCLEOTIDE SEQUENCE [LARGE SCALE GENOMIC DNA]</scope>
    <source>
        <strain evidence="9 10">L21-Fru-AB</strain>
    </source>
</reference>
<evidence type="ECO:0000256" key="2">
    <source>
        <dbReference type="ARBA" id="ARBA00022438"/>
    </source>
</evidence>
<feature type="binding site" evidence="6">
    <location>
        <position position="94"/>
    </location>
    <ligand>
        <name>a divalent metal cation</name>
        <dbReference type="ChEBI" id="CHEBI:60240"/>
        <label>1</label>
    </ligand>
</feature>
<dbReference type="GO" id="GO:0005829">
    <property type="term" value="C:cytosol"/>
    <property type="evidence" value="ECO:0007669"/>
    <property type="project" value="TreeGrafter"/>
</dbReference>
<comment type="catalytic activity">
    <reaction evidence="6 7">
        <text>Release of N-terminal amino acids, preferentially methionine, from peptides and arylamides.</text>
        <dbReference type="EC" id="3.4.11.18"/>
    </reaction>
</comment>
<dbReference type="InterPro" id="IPR000994">
    <property type="entry name" value="Pept_M24"/>
</dbReference>
<feature type="binding site" evidence="6">
    <location>
        <position position="77"/>
    </location>
    <ligand>
        <name>substrate</name>
    </ligand>
</feature>
<dbReference type="PATRIC" id="fig|1609981.3.peg.1764"/>
<dbReference type="PANTHER" id="PTHR43330:SF27">
    <property type="entry name" value="METHIONINE AMINOPEPTIDASE"/>
    <property type="match status" value="1"/>
</dbReference>
<feature type="domain" description="Peptidase M24" evidence="8">
    <location>
        <begin position="12"/>
        <end position="217"/>
    </location>
</feature>
<dbReference type="GO" id="GO:0004239">
    <property type="term" value="F:initiator methionyl aminopeptidase activity"/>
    <property type="evidence" value="ECO:0007669"/>
    <property type="project" value="UniProtKB-UniRule"/>
</dbReference>
<evidence type="ECO:0000256" key="1">
    <source>
        <dbReference type="ARBA" id="ARBA00002521"/>
    </source>
</evidence>
<dbReference type="PROSITE" id="PS00680">
    <property type="entry name" value="MAP_1"/>
    <property type="match status" value="1"/>
</dbReference>
<dbReference type="STRING" id="1307763.L21SP4_01694"/>
<dbReference type="Gene3D" id="3.90.230.10">
    <property type="entry name" value="Creatinase/methionine aminopeptidase superfamily"/>
    <property type="match status" value="1"/>
</dbReference>
<dbReference type="InterPro" id="IPR002467">
    <property type="entry name" value="Pept_M24A_MAP1"/>
</dbReference>
<name>A0A0G3EEN6_9BACT</name>
<comment type="cofactor">
    <cofactor evidence="6">
        <name>Co(2+)</name>
        <dbReference type="ChEBI" id="CHEBI:48828"/>
    </cofactor>
    <cofactor evidence="6">
        <name>Zn(2+)</name>
        <dbReference type="ChEBI" id="CHEBI:29105"/>
    </cofactor>
    <cofactor evidence="6">
        <name>Mn(2+)</name>
        <dbReference type="ChEBI" id="CHEBI:29035"/>
    </cofactor>
    <cofactor evidence="6">
        <name>Fe(2+)</name>
        <dbReference type="ChEBI" id="CHEBI:29033"/>
    </cofactor>
    <text evidence="6">Binds 2 divalent metal cations per subunit. Has a high-affinity and a low affinity metal-binding site. The true nature of the physiological cofactor is under debate. The enzyme is active with cobalt, zinc, manganese or divalent iron ions. Most likely, methionine aminopeptidases function as mononuclear Fe(2+)-metalloproteases under physiological conditions, and the catalytically relevant metal-binding site has been assigned to the histidine-containing high-affinity site.</text>
</comment>
<evidence type="ECO:0000256" key="5">
    <source>
        <dbReference type="ARBA" id="ARBA00022801"/>
    </source>
</evidence>
<sequence length="251" mass="27052">MIPVKSPAELDAMRRSCRATAGVLEAVAGRVAPGVTTRELDELAREMIRDTGGTAAFYGYRGYPAHLCVSINEEVVHGIPAARRINPGDIVSIDIGIVLDGFVGDCATTVAVGVEDPDVRRLCRTTREALKAGVARAVEGNRLSDISHAVQSRAEEEGFSIVRQFVGHGIGREMHEEPQIPNFGPPGKGPRLKAGMTLAIEPMVNMGGSAVQVLEDDWTVVTRDRRPSAHYEYTVAVGRDEPEILTPVPDF</sequence>
<keyword evidence="5 6" id="KW-0378">Hydrolase</keyword>
<feature type="binding site" evidence="6">
    <location>
        <position position="175"/>
    </location>
    <ligand>
        <name>substrate</name>
    </ligand>
</feature>
<dbReference type="KEGG" id="vbl:L21SP4_01694"/>
<proteinExistence type="inferred from homology"/>
<dbReference type="PRINTS" id="PR00599">
    <property type="entry name" value="MAPEPTIDASE"/>
</dbReference>
<evidence type="ECO:0000256" key="6">
    <source>
        <dbReference type="HAMAP-Rule" id="MF_01974"/>
    </source>
</evidence>
<dbReference type="GO" id="GO:0070006">
    <property type="term" value="F:metalloaminopeptidase activity"/>
    <property type="evidence" value="ECO:0007669"/>
    <property type="project" value="UniProtKB-UniRule"/>
</dbReference>
<accession>A0A0G3EEN6</accession>
<dbReference type="InterPro" id="IPR001714">
    <property type="entry name" value="Pept_M24_MAP"/>
</dbReference>
<comment type="similarity">
    <text evidence="6">Belongs to the peptidase M24A family. Methionine aminopeptidase type 1 subfamily.</text>
</comment>
<evidence type="ECO:0000256" key="7">
    <source>
        <dbReference type="RuleBase" id="RU003653"/>
    </source>
</evidence>
<dbReference type="Proteomes" id="UP000035268">
    <property type="component" value="Chromosome"/>
</dbReference>
<dbReference type="HAMAP" id="MF_01974">
    <property type="entry name" value="MetAP_1"/>
    <property type="match status" value="1"/>
</dbReference>
<dbReference type="Pfam" id="PF00557">
    <property type="entry name" value="Peptidase_M24"/>
    <property type="match status" value="1"/>
</dbReference>
<dbReference type="OrthoDB" id="9802055at2"/>
<keyword evidence="2 6" id="KW-0031">Aminopeptidase</keyword>
<dbReference type="InterPro" id="IPR036005">
    <property type="entry name" value="Creatinase/aminopeptidase-like"/>
</dbReference>
<dbReference type="RefSeq" id="WP_052882217.1">
    <property type="nucleotide sequence ID" value="NZ_CP010904.1"/>
</dbReference>
<keyword evidence="3 6" id="KW-0645">Protease</keyword>
<evidence type="ECO:0000256" key="3">
    <source>
        <dbReference type="ARBA" id="ARBA00022670"/>
    </source>
</evidence>
<evidence type="ECO:0000256" key="4">
    <source>
        <dbReference type="ARBA" id="ARBA00022723"/>
    </source>
</evidence>
<evidence type="ECO:0000313" key="10">
    <source>
        <dbReference type="Proteomes" id="UP000035268"/>
    </source>
</evidence>
<dbReference type="AlphaFoldDB" id="A0A0G3EEN6"/>
<organism evidence="9 10">
    <name type="scientific">Kiritimatiella glycovorans</name>
    <dbReference type="NCBI Taxonomy" id="1307763"/>
    <lineage>
        <taxon>Bacteria</taxon>
        <taxon>Pseudomonadati</taxon>
        <taxon>Kiritimatiellota</taxon>
        <taxon>Kiritimatiellia</taxon>
        <taxon>Kiritimatiellales</taxon>
        <taxon>Kiritimatiellaceae</taxon>
        <taxon>Kiritimatiella</taxon>
    </lineage>
</organism>
<gene>
    <name evidence="6 9" type="primary">map</name>
    <name evidence="9" type="ORF">L21SP4_01694</name>
</gene>
<feature type="binding site" evidence="6">
    <location>
        <position position="105"/>
    </location>
    <ligand>
        <name>a divalent metal cation</name>
        <dbReference type="ChEBI" id="CHEBI:60240"/>
        <label>1</label>
    </ligand>
</feature>
<feature type="binding site" evidence="6">
    <location>
        <position position="168"/>
    </location>
    <ligand>
        <name>a divalent metal cation</name>
        <dbReference type="ChEBI" id="CHEBI:60240"/>
        <label>2</label>
        <note>catalytic</note>
    </ligand>
</feature>
<keyword evidence="4 6" id="KW-0479">Metal-binding</keyword>
<dbReference type="EC" id="3.4.11.18" evidence="6 7"/>
<keyword evidence="10" id="KW-1185">Reference proteome</keyword>
<dbReference type="NCBIfam" id="TIGR00500">
    <property type="entry name" value="met_pdase_I"/>
    <property type="match status" value="1"/>
</dbReference>
<dbReference type="EMBL" id="CP010904">
    <property type="protein sequence ID" value="AKJ64936.1"/>
    <property type="molecule type" value="Genomic_DNA"/>
</dbReference>
<reference evidence="10" key="1">
    <citation type="submission" date="2015-02" db="EMBL/GenBank/DDBJ databases">
        <title>Description and complete genome sequence of the first cultured representative of the subdivision 5 of the Verrucomicrobia phylum.</title>
        <authorList>
            <person name="Spring S."/>
            <person name="Bunk B."/>
            <person name="Sproer C."/>
            <person name="Klenk H.-P."/>
        </authorList>
    </citation>
    <scope>NUCLEOTIDE SEQUENCE [LARGE SCALE GENOMIC DNA]</scope>
    <source>
        <strain evidence="10">L21-Fru-AB</strain>
    </source>
</reference>
<dbReference type="GO" id="GO:0006508">
    <property type="term" value="P:proteolysis"/>
    <property type="evidence" value="ECO:0007669"/>
    <property type="project" value="UniProtKB-KW"/>
</dbReference>
<dbReference type="CDD" id="cd01086">
    <property type="entry name" value="MetAP1"/>
    <property type="match status" value="1"/>
</dbReference>
<dbReference type="SUPFAM" id="SSF55920">
    <property type="entry name" value="Creatinase/aminopeptidase"/>
    <property type="match status" value="1"/>
</dbReference>
<comment type="function">
    <text evidence="1 6">Removes the N-terminal methionine from nascent proteins. The N-terminal methionine is often cleaved when the second residue in the primary sequence is small and uncharged (Met-Ala-, Cys, Gly, Pro, Ser, Thr, or Val). Requires deformylation of the N(alpha)-formylated initiator methionine before it can be hydrolyzed.</text>
</comment>
<evidence type="ECO:0000313" key="9">
    <source>
        <dbReference type="EMBL" id="AKJ64936.1"/>
    </source>
</evidence>
<dbReference type="GO" id="GO:0046872">
    <property type="term" value="F:metal ion binding"/>
    <property type="evidence" value="ECO:0007669"/>
    <property type="project" value="UniProtKB-UniRule"/>
</dbReference>
<feature type="binding site" evidence="6">
    <location>
        <position position="232"/>
    </location>
    <ligand>
        <name>a divalent metal cation</name>
        <dbReference type="ChEBI" id="CHEBI:60240"/>
        <label>2</label>
        <note>catalytic</note>
    </ligand>
</feature>
<comment type="subunit">
    <text evidence="6">Monomer.</text>
</comment>
<protein>
    <recommendedName>
        <fullName evidence="6 7">Methionine aminopeptidase</fullName>
        <shortName evidence="6">MAP</shortName>
        <shortName evidence="6">MetAP</shortName>
        <ecNumber evidence="6 7">3.4.11.18</ecNumber>
    </recommendedName>
    <alternativeName>
        <fullName evidence="6">Peptidase M</fullName>
    </alternativeName>
</protein>